<evidence type="ECO:0000256" key="1">
    <source>
        <dbReference type="ARBA" id="ARBA00010884"/>
    </source>
</evidence>
<dbReference type="InterPro" id="IPR050960">
    <property type="entry name" value="AB_hydrolase_4_sf"/>
</dbReference>
<dbReference type="PANTHER" id="PTHR10794">
    <property type="entry name" value="ABHYDROLASE DOMAIN-CONTAINING PROTEIN"/>
    <property type="match status" value="1"/>
</dbReference>
<reference evidence="4 5" key="1">
    <citation type="submission" date="2024-10" db="EMBL/GenBank/DDBJ databases">
        <title>Updated reference genomes for cyclostephanoid diatoms.</title>
        <authorList>
            <person name="Roberts W.R."/>
            <person name="Alverson A.J."/>
        </authorList>
    </citation>
    <scope>NUCLEOTIDE SEQUENCE [LARGE SCALE GENOMIC DNA]</scope>
    <source>
        <strain evidence="4 5">AJA232-27</strain>
    </source>
</reference>
<dbReference type="PANTHER" id="PTHR10794:SF63">
    <property type="entry name" value="ALPHA_BETA HYDROLASE 1, ISOFORM A"/>
    <property type="match status" value="1"/>
</dbReference>
<organism evidence="4 5">
    <name type="scientific">Discostella pseudostelligera</name>
    <dbReference type="NCBI Taxonomy" id="259834"/>
    <lineage>
        <taxon>Eukaryota</taxon>
        <taxon>Sar</taxon>
        <taxon>Stramenopiles</taxon>
        <taxon>Ochrophyta</taxon>
        <taxon>Bacillariophyta</taxon>
        <taxon>Coscinodiscophyceae</taxon>
        <taxon>Thalassiosirophycidae</taxon>
        <taxon>Stephanodiscales</taxon>
        <taxon>Stephanodiscaceae</taxon>
        <taxon>Discostella</taxon>
    </lineage>
</organism>
<gene>
    <name evidence="4" type="ORF">ACHAWU_000051</name>
</gene>
<accession>A0ABD3N8S9</accession>
<evidence type="ECO:0000256" key="2">
    <source>
        <dbReference type="SAM" id="MobiDB-lite"/>
    </source>
</evidence>
<protein>
    <submittedName>
        <fullName evidence="4">Uncharacterized protein</fullName>
    </submittedName>
</protein>
<feature type="transmembrane region" description="Helical" evidence="3">
    <location>
        <begin position="236"/>
        <end position="260"/>
    </location>
</feature>
<dbReference type="SUPFAM" id="SSF53474">
    <property type="entry name" value="alpha/beta-Hydrolases"/>
    <property type="match status" value="1"/>
</dbReference>
<keyword evidence="3" id="KW-1133">Transmembrane helix</keyword>
<comment type="similarity">
    <text evidence="1">Belongs to the AB hydrolase superfamily. AB hydrolase 4 family.</text>
</comment>
<comment type="caution">
    <text evidence="4">The sequence shown here is derived from an EMBL/GenBank/DDBJ whole genome shotgun (WGS) entry which is preliminary data.</text>
</comment>
<feature type="transmembrane region" description="Helical" evidence="3">
    <location>
        <begin position="293"/>
        <end position="312"/>
    </location>
</feature>
<dbReference type="AlphaFoldDB" id="A0ABD3N8S9"/>
<keyword evidence="5" id="KW-1185">Reference proteome</keyword>
<evidence type="ECO:0000313" key="4">
    <source>
        <dbReference type="EMBL" id="KAL3772489.1"/>
    </source>
</evidence>
<feature type="transmembrane region" description="Helical" evidence="3">
    <location>
        <begin position="164"/>
        <end position="182"/>
    </location>
</feature>
<keyword evidence="3" id="KW-0812">Transmembrane</keyword>
<evidence type="ECO:0000313" key="5">
    <source>
        <dbReference type="Proteomes" id="UP001530293"/>
    </source>
</evidence>
<feature type="transmembrane region" description="Helical" evidence="3">
    <location>
        <begin position="203"/>
        <end position="224"/>
    </location>
</feature>
<proteinExistence type="inferred from homology"/>
<sequence length="763" mass="84574">MTMASFCPESKVDDDGDFHSSTTQLGASAQEFLDHLRLPTVHPLCSGNANNIDDDDVSAVGGEGNANAAAVGEGEADSHEMMDLLSRIGTGSIFELPANRTGDMYFNIDTTSQLHRQLLKQQQQQPAPPIIGPISLLELHDHSISEVLVTATTMSAPTLAMMELWLRFFAVFLCPLCLCYMIQWEIKLAITNNTKPCRANDTTTISTTVIGIYLIGLASSAVLFTDSLYVYEYGRWFGFALFVLSSVMAVRCATTAAAVLERSYGGMMGDENDFDKSKGRGKRLIYLVARRKIFLFQCVIALLISTPTIVFLRSDGGHAMEATLQRFIPLLSSTYYYQPDNNLDTNNNNTSHREQLIPKDPGIDLPTIKEGLYHSSSNPLITSIISHWPESSRTYTVANGATSYLVNGDQRTGIPFLVNKVEEQEYVRVWTRNKFDGEYLALDIAFPYSDSVKEEGQHNNMDDNNGGGGGERQHHFVHDYTKPVYLVLHGLNGGSHEEYVKDLVKRRRSEGSTVIVLIARGMMDTQLVGWNAFHGARTGDIDAAARAIRRGLMALAEAHHRRPDQRQILAGVGYSMGAIILSNYVARSGKHCALDAAMAISGGLDMRQQLNFKRSMRLWQPMLTFGLREDILIGKYARHYKHRLAREQFFGMLRSTSISALDVEAIVTYNSFEHLVHYYSEMSAMGDRDPEFQLFSTLDSGSLENQWGRIANVSIPFAVLQALDDPLVGWRTLGTNDLQGLADSGSGNVMLVLTKAGGHVVRF</sequence>
<dbReference type="Proteomes" id="UP001530293">
    <property type="component" value="Unassembled WGS sequence"/>
</dbReference>
<keyword evidence="3" id="KW-0472">Membrane</keyword>
<feature type="region of interest" description="Disordered" evidence="2">
    <location>
        <begin position="1"/>
        <end position="22"/>
    </location>
</feature>
<dbReference type="Gene3D" id="3.40.50.1820">
    <property type="entry name" value="alpha/beta hydrolase"/>
    <property type="match status" value="1"/>
</dbReference>
<dbReference type="EMBL" id="JALLBG020000010">
    <property type="protein sequence ID" value="KAL3772489.1"/>
    <property type="molecule type" value="Genomic_DNA"/>
</dbReference>
<dbReference type="InterPro" id="IPR029058">
    <property type="entry name" value="AB_hydrolase_fold"/>
</dbReference>
<name>A0ABD3N8S9_9STRA</name>
<evidence type="ECO:0000256" key="3">
    <source>
        <dbReference type="SAM" id="Phobius"/>
    </source>
</evidence>
<feature type="region of interest" description="Disordered" evidence="2">
    <location>
        <begin position="454"/>
        <end position="473"/>
    </location>
</feature>